<feature type="chain" id="PRO_5032651541" evidence="1">
    <location>
        <begin position="20"/>
        <end position="45"/>
    </location>
</feature>
<dbReference type="EMBL" id="CP055306">
    <property type="protein sequence ID" value="QLB40835.1"/>
    <property type="molecule type" value="Genomic_DNA"/>
</dbReference>
<evidence type="ECO:0000313" key="3">
    <source>
        <dbReference type="Proteomes" id="UP000509660"/>
    </source>
</evidence>
<proteinExistence type="predicted"/>
<organism evidence="2 3">
    <name type="scientific">Mannheimia pernigra</name>
    <dbReference type="NCBI Taxonomy" id="111844"/>
    <lineage>
        <taxon>Bacteria</taxon>
        <taxon>Pseudomonadati</taxon>
        <taxon>Pseudomonadota</taxon>
        <taxon>Gammaproteobacteria</taxon>
        <taxon>Pasteurellales</taxon>
        <taxon>Pasteurellaceae</taxon>
        <taxon>Mannheimia</taxon>
    </lineage>
</organism>
<evidence type="ECO:0000256" key="1">
    <source>
        <dbReference type="SAM" id="SignalP"/>
    </source>
</evidence>
<accession>A0A7D5IEJ3</accession>
<gene>
    <name evidence="2" type="ORF">HV559_08110</name>
</gene>
<sequence length="45" mass="4974">MVRTAISALLFLLALTLLMQCSESEEIIPAGECTPEKCEFKTENV</sequence>
<dbReference type="Proteomes" id="UP000509660">
    <property type="component" value="Chromosome"/>
</dbReference>
<evidence type="ECO:0000313" key="2">
    <source>
        <dbReference type="EMBL" id="QLB40835.1"/>
    </source>
</evidence>
<dbReference type="AlphaFoldDB" id="A0A7D5IEJ3"/>
<dbReference type="RefSeq" id="WP_176810083.1">
    <property type="nucleotide sequence ID" value="NZ_CP055306.1"/>
</dbReference>
<name>A0A7D5IEJ3_9PAST</name>
<feature type="signal peptide" evidence="1">
    <location>
        <begin position="1"/>
        <end position="19"/>
    </location>
</feature>
<protein>
    <submittedName>
        <fullName evidence="2">Uncharacterized protein</fullName>
    </submittedName>
</protein>
<keyword evidence="1" id="KW-0732">Signal</keyword>
<reference evidence="2 3" key="1">
    <citation type="submission" date="2020-06" db="EMBL/GenBank/DDBJ databases">
        <title>Mannheimia pernigra sp. nov. isolated from bovine respiratory tract.</title>
        <authorList>
            <person name="Kuhnert P."/>
            <person name="Akarsu-Egger H."/>
        </authorList>
    </citation>
    <scope>NUCLEOTIDE SEQUENCE [LARGE SCALE GENOMIC DNA]</scope>
    <source>
        <strain evidence="2 3">BNO311</strain>
    </source>
</reference>
<keyword evidence="3" id="KW-1185">Reference proteome</keyword>